<keyword evidence="3" id="KW-1185">Reference proteome</keyword>
<feature type="chain" id="PRO_5016262665" description="F-box domain-containing protein" evidence="1">
    <location>
        <begin position="24"/>
        <end position="70"/>
    </location>
</feature>
<reference evidence="2 3" key="1">
    <citation type="submission" date="2018-03" db="EMBL/GenBank/DDBJ databases">
        <title>Genomes of Pezizomycetes fungi and the evolution of truffles.</title>
        <authorList>
            <person name="Murat C."/>
            <person name="Payen T."/>
            <person name="Noel B."/>
            <person name="Kuo A."/>
            <person name="Martin F.M."/>
        </authorList>
    </citation>
    <scope>NUCLEOTIDE SEQUENCE [LARGE SCALE GENOMIC DNA]</scope>
    <source>
        <strain evidence="2">091103-1</strain>
    </source>
</reference>
<dbReference type="EMBL" id="PYWC01000011">
    <property type="protein sequence ID" value="PWW78930.1"/>
    <property type="molecule type" value="Genomic_DNA"/>
</dbReference>
<gene>
    <name evidence="2" type="ORF">C7212DRAFT_309436</name>
</gene>
<name>A0A317SYI4_9PEZI</name>
<dbReference type="Proteomes" id="UP000246991">
    <property type="component" value="Unassembled WGS sequence"/>
</dbReference>
<keyword evidence="1" id="KW-0732">Signal</keyword>
<evidence type="ECO:0000256" key="1">
    <source>
        <dbReference type="SAM" id="SignalP"/>
    </source>
</evidence>
<evidence type="ECO:0000313" key="2">
    <source>
        <dbReference type="EMBL" id="PWW78930.1"/>
    </source>
</evidence>
<evidence type="ECO:0008006" key="4">
    <source>
        <dbReference type="Google" id="ProtNLM"/>
    </source>
</evidence>
<accession>A0A317SYI4</accession>
<organism evidence="2 3">
    <name type="scientific">Tuber magnatum</name>
    <name type="common">white Piedmont truffle</name>
    <dbReference type="NCBI Taxonomy" id="42249"/>
    <lineage>
        <taxon>Eukaryota</taxon>
        <taxon>Fungi</taxon>
        <taxon>Dikarya</taxon>
        <taxon>Ascomycota</taxon>
        <taxon>Pezizomycotina</taxon>
        <taxon>Pezizomycetes</taxon>
        <taxon>Pezizales</taxon>
        <taxon>Tuberaceae</taxon>
        <taxon>Tuber</taxon>
    </lineage>
</organism>
<sequence>MPGLCDIAALILRFLSLPLHCLSLLMQSKRWRLWPRPPVISYYDTAGSIVPQGSGLCRGAVREGVLFVLS</sequence>
<protein>
    <recommendedName>
        <fullName evidence="4">F-box domain-containing protein</fullName>
    </recommendedName>
</protein>
<evidence type="ECO:0000313" key="3">
    <source>
        <dbReference type="Proteomes" id="UP000246991"/>
    </source>
</evidence>
<proteinExistence type="predicted"/>
<dbReference type="AlphaFoldDB" id="A0A317SYI4"/>
<feature type="signal peptide" evidence="1">
    <location>
        <begin position="1"/>
        <end position="23"/>
    </location>
</feature>
<comment type="caution">
    <text evidence="2">The sequence shown here is derived from an EMBL/GenBank/DDBJ whole genome shotgun (WGS) entry which is preliminary data.</text>
</comment>